<evidence type="ECO:0000256" key="7">
    <source>
        <dbReference type="SAM" id="Phobius"/>
    </source>
</evidence>
<comment type="similarity">
    <text evidence="2">Belongs to the polysaccharide synthase family.</text>
</comment>
<sequence length="519" mass="55672">MVAISARTAHPLSKNSIAIGAAWIGVSRLVVASLGFLNMLILARMLTPEDFGLVAVATAIIAVLTSMTELSLASALIHHRDPSEDQFHAAWTLSLARACLLALLLSLLAYPVSLSYGDGRLIPILLVLSCSIVISGLRNPMLAMMQRQLVFWQEFVTSSSRALATILVSSGIAICFRSYWALIAGAVVANFIDVVASYLIQPFRPKFRIKGSRSLFSFSVWLSLGQAVSTLNWRFDQIIIGYFLGKAALGGYVLGSDLAATPTREATNPLAGTLFPVFVRLRDEKAALQRAYLSAQAMLCAIAFPAGFGFALIADQFVPLVLGEAWAGATIVIQLLGGAIALHTLSATVQPLGLALGQTRRLFHRDVAILIVRLPVIVAGLWVGGLLGLLVARVAVTLGGVVYNMVLVRELIDTSVSRQFLVNLRTALSTCTMIIVGLLTNLAFITSVGHESHVYARLIAVVLVSALAYVGSLFGVWRATGSPAGPEREILRILGAIANRFRKMGKSSMIIKQSGEQYE</sequence>
<feature type="transmembrane region" description="Helical" evidence="7">
    <location>
        <begin position="325"/>
        <end position="346"/>
    </location>
</feature>
<keyword evidence="3" id="KW-1003">Cell membrane</keyword>
<dbReference type="CDD" id="cd13127">
    <property type="entry name" value="MATE_tuaB_like"/>
    <property type="match status" value="1"/>
</dbReference>
<evidence type="ECO:0000313" key="9">
    <source>
        <dbReference type="Proteomes" id="UP000051936"/>
    </source>
</evidence>
<feature type="transmembrane region" description="Helical" evidence="7">
    <location>
        <begin position="367"/>
        <end position="384"/>
    </location>
</feature>
<organism evidence="8 9">
    <name type="scientific">Bradyrhizobium manausense</name>
    <dbReference type="NCBI Taxonomy" id="989370"/>
    <lineage>
        <taxon>Bacteria</taxon>
        <taxon>Pseudomonadati</taxon>
        <taxon>Pseudomonadota</taxon>
        <taxon>Alphaproteobacteria</taxon>
        <taxon>Hyphomicrobiales</taxon>
        <taxon>Nitrobacteraceae</taxon>
        <taxon>Bradyrhizobium</taxon>
    </lineage>
</organism>
<keyword evidence="6 7" id="KW-0472">Membrane</keyword>
<dbReference type="AlphaFoldDB" id="A0A0R3DT86"/>
<dbReference type="Proteomes" id="UP000051936">
    <property type="component" value="Unassembled WGS sequence"/>
</dbReference>
<evidence type="ECO:0008006" key="10">
    <source>
        <dbReference type="Google" id="ProtNLM"/>
    </source>
</evidence>
<feature type="transmembrane region" description="Helical" evidence="7">
    <location>
        <begin position="179"/>
        <end position="200"/>
    </location>
</feature>
<keyword evidence="9" id="KW-1185">Reference proteome</keyword>
<evidence type="ECO:0000256" key="6">
    <source>
        <dbReference type="ARBA" id="ARBA00023136"/>
    </source>
</evidence>
<evidence type="ECO:0000256" key="3">
    <source>
        <dbReference type="ARBA" id="ARBA00022475"/>
    </source>
</evidence>
<feature type="transmembrane region" description="Helical" evidence="7">
    <location>
        <begin position="53"/>
        <end position="77"/>
    </location>
</feature>
<feature type="transmembrane region" description="Helical" evidence="7">
    <location>
        <begin position="454"/>
        <end position="477"/>
    </location>
</feature>
<evidence type="ECO:0000256" key="4">
    <source>
        <dbReference type="ARBA" id="ARBA00022692"/>
    </source>
</evidence>
<feature type="transmembrane region" description="Helical" evidence="7">
    <location>
        <begin position="21"/>
        <end position="41"/>
    </location>
</feature>
<evidence type="ECO:0000256" key="1">
    <source>
        <dbReference type="ARBA" id="ARBA00004651"/>
    </source>
</evidence>
<dbReference type="GO" id="GO:0005886">
    <property type="term" value="C:plasma membrane"/>
    <property type="evidence" value="ECO:0007669"/>
    <property type="project" value="UniProtKB-SubCell"/>
</dbReference>
<feature type="transmembrane region" description="Helical" evidence="7">
    <location>
        <begin position="420"/>
        <end position="448"/>
    </location>
</feature>
<feature type="transmembrane region" description="Helical" evidence="7">
    <location>
        <begin position="291"/>
        <end position="313"/>
    </location>
</feature>
<dbReference type="PANTHER" id="PTHR30250:SF10">
    <property type="entry name" value="LIPOPOLYSACCHARIDE BIOSYNTHESIS PROTEIN WZXC"/>
    <property type="match status" value="1"/>
</dbReference>
<feature type="transmembrane region" description="Helical" evidence="7">
    <location>
        <begin position="121"/>
        <end position="137"/>
    </location>
</feature>
<comment type="caution">
    <text evidence="8">The sequence shown here is derived from an EMBL/GenBank/DDBJ whole genome shotgun (WGS) entry which is preliminary data.</text>
</comment>
<feature type="transmembrane region" description="Helical" evidence="7">
    <location>
        <begin position="89"/>
        <end position="109"/>
    </location>
</feature>
<keyword evidence="5 7" id="KW-1133">Transmembrane helix</keyword>
<comment type="subcellular location">
    <subcellularLocation>
        <location evidence="1">Cell membrane</location>
        <topology evidence="1">Multi-pass membrane protein</topology>
    </subcellularLocation>
</comment>
<feature type="transmembrane region" description="Helical" evidence="7">
    <location>
        <begin position="390"/>
        <end position="408"/>
    </location>
</feature>
<dbReference type="STRING" id="989370.AOQ71_15550"/>
<feature type="transmembrane region" description="Helical" evidence="7">
    <location>
        <begin position="149"/>
        <end position="173"/>
    </location>
</feature>
<dbReference type="RefSeq" id="WP_057747545.1">
    <property type="nucleotide sequence ID" value="NZ_LJYG01000061.1"/>
</dbReference>
<dbReference type="Pfam" id="PF13440">
    <property type="entry name" value="Polysacc_synt_3"/>
    <property type="match status" value="1"/>
</dbReference>
<proteinExistence type="inferred from homology"/>
<gene>
    <name evidence="8" type="ORF">AOQ71_15550</name>
</gene>
<evidence type="ECO:0000256" key="2">
    <source>
        <dbReference type="ARBA" id="ARBA00007430"/>
    </source>
</evidence>
<accession>A0A0R3DT86</accession>
<protein>
    <recommendedName>
        <fullName evidence="10">Exopolysaccharide biosynthesis protein</fullName>
    </recommendedName>
</protein>
<evidence type="ECO:0000256" key="5">
    <source>
        <dbReference type="ARBA" id="ARBA00022989"/>
    </source>
</evidence>
<dbReference type="InterPro" id="IPR050833">
    <property type="entry name" value="Poly_Biosynth_Transport"/>
</dbReference>
<keyword evidence="4 7" id="KW-0812">Transmembrane</keyword>
<evidence type="ECO:0000313" key="8">
    <source>
        <dbReference type="EMBL" id="KRQ12985.1"/>
    </source>
</evidence>
<dbReference type="PANTHER" id="PTHR30250">
    <property type="entry name" value="PST FAMILY PREDICTED COLANIC ACID TRANSPORTER"/>
    <property type="match status" value="1"/>
</dbReference>
<dbReference type="EMBL" id="LJYG01000061">
    <property type="protein sequence ID" value="KRQ12985.1"/>
    <property type="molecule type" value="Genomic_DNA"/>
</dbReference>
<name>A0A0R3DT86_9BRAD</name>
<reference evidence="8 9" key="1">
    <citation type="submission" date="2015-09" db="EMBL/GenBank/DDBJ databases">
        <title>Draft Genome Sequence of Bradyrhizobium manausense Strain BR 3351T, a Novel Symbiotic Nitrogen-Fixing Alphaproteobacterium Isolated from Brazilian Amazon Rain Forest.</title>
        <authorList>
            <person name="De Araujo J.L."/>
            <person name="Zilli J.E."/>
        </authorList>
    </citation>
    <scope>NUCLEOTIDE SEQUENCE [LARGE SCALE GENOMIC DNA]</scope>
    <source>
        <strain evidence="8 9">BR3351</strain>
    </source>
</reference>